<proteinExistence type="predicted"/>
<dbReference type="PANTHER" id="PTHR46191:SF2">
    <property type="entry name" value="HALOACID DEHALOGENASE-LIKE HYDROLASE DOMAIN-CONTAINING PROTEIN 3"/>
    <property type="match status" value="1"/>
</dbReference>
<comment type="caution">
    <text evidence="1">The sequence shown here is derived from an EMBL/GenBank/DDBJ whole genome shotgun (WGS) entry which is preliminary data.</text>
</comment>
<accession>A0ABS1YUY8</accession>
<evidence type="ECO:0000313" key="2">
    <source>
        <dbReference type="Proteomes" id="UP000603506"/>
    </source>
</evidence>
<dbReference type="Pfam" id="PF00702">
    <property type="entry name" value="Hydrolase"/>
    <property type="match status" value="1"/>
</dbReference>
<keyword evidence="1" id="KW-0378">Hydrolase</keyword>
<dbReference type="RefSeq" id="WP_203094101.1">
    <property type="nucleotide sequence ID" value="NZ_JAESPH010000017.1"/>
</dbReference>
<dbReference type="InterPro" id="IPR006439">
    <property type="entry name" value="HAD-SF_hydro_IA"/>
</dbReference>
<dbReference type="InterPro" id="IPR036412">
    <property type="entry name" value="HAD-like_sf"/>
</dbReference>
<keyword evidence="2" id="KW-1185">Reference proteome</keyword>
<dbReference type="Proteomes" id="UP000603506">
    <property type="component" value="Unassembled WGS sequence"/>
</dbReference>
<sequence>MTTIDLQKYQHFSFDMWLTLIRSHPVFKEQRDRWLRYYFSITAPLDEVHKAIRTVDLQANAESERTGLHIPQQVLFERVLTLLNVPIDENIDWEACFSEQEALFLYFMPQLLDPKIDELFAKIQSQGKTISLLSNTAFITGKTLHKVFAYYGLASYFSFELYSDEEGIAKPNPAIFQKAYELTNALRPVEKTQWLHIGDNPIADIQGATNAGLCALLIS</sequence>
<dbReference type="EMBL" id="JAEUAH010000005">
    <property type="protein sequence ID" value="MBM0650224.1"/>
    <property type="molecule type" value="Genomic_DNA"/>
</dbReference>
<evidence type="ECO:0000313" key="1">
    <source>
        <dbReference type="EMBL" id="MBM0650224.1"/>
    </source>
</evidence>
<dbReference type="InterPro" id="IPR023214">
    <property type="entry name" value="HAD_sf"/>
</dbReference>
<dbReference type="PANTHER" id="PTHR46191">
    <property type="match status" value="1"/>
</dbReference>
<dbReference type="SUPFAM" id="SSF56784">
    <property type="entry name" value="HAD-like"/>
    <property type="match status" value="1"/>
</dbReference>
<dbReference type="NCBIfam" id="TIGR01549">
    <property type="entry name" value="HAD-SF-IA-v1"/>
    <property type="match status" value="1"/>
</dbReference>
<organism evidence="1 2">
    <name type="scientific">Capnocytophaga genosp. AHN8471</name>
    <dbReference type="NCBI Taxonomy" id="327574"/>
    <lineage>
        <taxon>Bacteria</taxon>
        <taxon>Pseudomonadati</taxon>
        <taxon>Bacteroidota</taxon>
        <taxon>Flavobacteriia</taxon>
        <taxon>Flavobacteriales</taxon>
        <taxon>Flavobacteriaceae</taxon>
        <taxon>Capnocytophaga</taxon>
    </lineage>
</organism>
<dbReference type="Gene3D" id="1.10.150.400">
    <property type="match status" value="1"/>
</dbReference>
<dbReference type="GO" id="GO:0016787">
    <property type="term" value="F:hydrolase activity"/>
    <property type="evidence" value="ECO:0007669"/>
    <property type="project" value="UniProtKB-KW"/>
</dbReference>
<gene>
    <name evidence="1" type="ORF">JNB19_05565</name>
</gene>
<reference evidence="1 2" key="1">
    <citation type="submission" date="2021-01" db="EMBL/GenBank/DDBJ databases">
        <title>Evidence that Capnocytophaga endodontalis is a later homotypic synonym for Capnocytophaga genospecies AHN8471, and request for opinion on proposed recognition of strain AHN8471 as type strain of the species.</title>
        <authorList>
            <person name="Nicholson A.C."/>
            <person name="Hopper C.L."/>
            <person name="Gulvik C.A."/>
            <person name="Mcquiston J.R."/>
            <person name="Lau E.F."/>
        </authorList>
    </citation>
    <scope>NUCLEOTIDE SEQUENCE [LARGE SCALE GENOMIC DNA]</scope>
    <source>
        <strain evidence="1 2">AHN9576</strain>
    </source>
</reference>
<dbReference type="SFLD" id="SFLDS00003">
    <property type="entry name" value="Haloacid_Dehalogenase"/>
    <property type="match status" value="1"/>
</dbReference>
<dbReference type="InterPro" id="IPR051828">
    <property type="entry name" value="HAD-like_hydrolase_domain"/>
</dbReference>
<protein>
    <submittedName>
        <fullName evidence="1">HAD family hydrolase</fullName>
    </submittedName>
</protein>
<dbReference type="Gene3D" id="3.40.50.1000">
    <property type="entry name" value="HAD superfamily/HAD-like"/>
    <property type="match status" value="1"/>
</dbReference>
<dbReference type="SFLD" id="SFLDG01129">
    <property type="entry name" value="C1.5:_HAD__Beta-PGM__Phosphata"/>
    <property type="match status" value="1"/>
</dbReference>
<name>A0ABS1YUY8_9FLAO</name>